<name>A0A498KMI4_MALDO</name>
<keyword evidence="2" id="KW-0539">Nucleus</keyword>
<evidence type="ECO:0000256" key="1">
    <source>
        <dbReference type="ARBA" id="ARBA00004123"/>
    </source>
</evidence>
<dbReference type="AlphaFoldDB" id="A0A498KMI4"/>
<evidence type="ECO:0000256" key="2">
    <source>
        <dbReference type="ARBA" id="ARBA00023242"/>
    </source>
</evidence>
<sequence length="415" mass="47166">MVPDVDRDSLPCLIKVHGTINCTNRKLMNRDLFSIFVKAYETLLNEVFEFVGVFTFDSEFKEDKDESDDFTNGFSKDEQRVIVSEGDSSRILGIQGLLHVHLSELALIFVPRLHCFIHRKLAAHDFLPCSPTIEPKPNLVKEIRESLLRHLTAVVGNDGIAANFMLLHLLSKLGLALKNLLPFTQCISLTVDYLKSQHCFPCAKKGLRDQQVMRFLSLYLSVSFVLVFNFSHCSRLITGALQLAEGSHMIFDETRLEAGILNSVGVENARLLKTLIESQKVEYDFKFYKLDMPADIQILVLSEGKSNILPADVVLPFHPSSVASVDITAEALEAWRWYLASLRSLPHSIEPEIQKVIENDLVAARQEDRTLGTQDFSRLLTMGRLMSMSFGETSLSLEHWQMVKELERLRRERLK</sequence>
<dbReference type="EMBL" id="RDQH01000327">
    <property type="protein sequence ID" value="RXI08706.1"/>
    <property type="molecule type" value="Genomic_DNA"/>
</dbReference>
<proteinExistence type="predicted"/>
<evidence type="ECO:0000313" key="3">
    <source>
        <dbReference type="EMBL" id="RXI08706.1"/>
    </source>
</evidence>
<dbReference type="PANTHER" id="PTHR13489:SF0">
    <property type="entry name" value="MINI-CHROMOSOME MAINTENANCE COMPLEX-BINDING PROTEIN"/>
    <property type="match status" value="1"/>
</dbReference>
<dbReference type="InterPro" id="IPR019140">
    <property type="entry name" value="MCM_complex-bd"/>
</dbReference>
<evidence type="ECO:0000313" key="4">
    <source>
        <dbReference type="Proteomes" id="UP000290289"/>
    </source>
</evidence>
<accession>A0A498KMI4</accession>
<dbReference type="Pfam" id="PF09739">
    <property type="entry name" value="MCM_bind"/>
    <property type="match status" value="1"/>
</dbReference>
<reference evidence="3 4" key="1">
    <citation type="submission" date="2018-10" db="EMBL/GenBank/DDBJ databases">
        <title>A high-quality apple genome assembly.</title>
        <authorList>
            <person name="Hu J."/>
        </authorList>
    </citation>
    <scope>NUCLEOTIDE SEQUENCE [LARGE SCALE GENOMIC DNA]</scope>
    <source>
        <strain evidence="4">cv. HFTH1</strain>
        <tissue evidence="3">Young leaf</tissue>
    </source>
</reference>
<comment type="subcellular location">
    <subcellularLocation>
        <location evidence="1">Nucleus</location>
    </subcellularLocation>
</comment>
<dbReference type="GO" id="GO:0003682">
    <property type="term" value="F:chromatin binding"/>
    <property type="evidence" value="ECO:0007669"/>
    <property type="project" value="TreeGrafter"/>
</dbReference>
<dbReference type="PANTHER" id="PTHR13489">
    <property type="entry name" value="MINI-CHROMOSOME MAINTENANCE COMPLEX-BINDING PROTEIN"/>
    <property type="match status" value="1"/>
</dbReference>
<gene>
    <name evidence="3" type="ORF">DVH24_022850</name>
</gene>
<keyword evidence="4" id="KW-1185">Reference proteome</keyword>
<dbReference type="STRING" id="3750.A0A498KMI4"/>
<organism evidence="3 4">
    <name type="scientific">Malus domestica</name>
    <name type="common">Apple</name>
    <name type="synonym">Pyrus malus</name>
    <dbReference type="NCBI Taxonomy" id="3750"/>
    <lineage>
        <taxon>Eukaryota</taxon>
        <taxon>Viridiplantae</taxon>
        <taxon>Streptophyta</taxon>
        <taxon>Embryophyta</taxon>
        <taxon>Tracheophyta</taxon>
        <taxon>Spermatophyta</taxon>
        <taxon>Magnoliopsida</taxon>
        <taxon>eudicotyledons</taxon>
        <taxon>Gunneridae</taxon>
        <taxon>Pentapetalae</taxon>
        <taxon>rosids</taxon>
        <taxon>fabids</taxon>
        <taxon>Rosales</taxon>
        <taxon>Rosaceae</taxon>
        <taxon>Amygdaloideae</taxon>
        <taxon>Maleae</taxon>
        <taxon>Malus</taxon>
    </lineage>
</organism>
<dbReference type="Proteomes" id="UP000290289">
    <property type="component" value="Chromosome 1"/>
</dbReference>
<protein>
    <recommendedName>
        <fullName evidence="5">Mini-chromosome maintenance complex-binding protein</fullName>
    </recommendedName>
</protein>
<evidence type="ECO:0008006" key="5">
    <source>
        <dbReference type="Google" id="ProtNLM"/>
    </source>
</evidence>
<comment type="caution">
    <text evidence="3">The sequence shown here is derived from an EMBL/GenBank/DDBJ whole genome shotgun (WGS) entry which is preliminary data.</text>
</comment>
<dbReference type="GO" id="GO:0005634">
    <property type="term" value="C:nucleus"/>
    <property type="evidence" value="ECO:0007669"/>
    <property type="project" value="UniProtKB-SubCell"/>
</dbReference>
<dbReference type="GO" id="GO:0006261">
    <property type="term" value="P:DNA-templated DNA replication"/>
    <property type="evidence" value="ECO:0007669"/>
    <property type="project" value="TreeGrafter"/>
</dbReference>